<evidence type="ECO:0000256" key="1">
    <source>
        <dbReference type="SAM" id="Phobius"/>
    </source>
</evidence>
<keyword evidence="1" id="KW-0472">Membrane</keyword>
<keyword evidence="1" id="KW-0812">Transmembrane</keyword>
<dbReference type="EMBL" id="HBUE01273112">
    <property type="protein sequence ID" value="CAG6564961.1"/>
    <property type="molecule type" value="Transcribed_RNA"/>
</dbReference>
<name>A0A8D8GMU9_CULPI</name>
<dbReference type="EMBL" id="HBUE01167782">
    <property type="protein sequence ID" value="CAG6513491.1"/>
    <property type="molecule type" value="Transcribed_RNA"/>
</dbReference>
<accession>A0A8D8GMU9</accession>
<feature type="transmembrane region" description="Helical" evidence="1">
    <location>
        <begin position="334"/>
        <end position="357"/>
    </location>
</feature>
<evidence type="ECO:0000313" key="2">
    <source>
        <dbReference type="EMBL" id="CAG6513491.1"/>
    </source>
</evidence>
<reference evidence="2" key="1">
    <citation type="submission" date="2021-05" db="EMBL/GenBank/DDBJ databases">
        <authorList>
            <person name="Alioto T."/>
            <person name="Alioto T."/>
            <person name="Gomez Garrido J."/>
        </authorList>
    </citation>
    <scope>NUCLEOTIDE SEQUENCE</scope>
</reference>
<protein>
    <submittedName>
        <fullName evidence="2">(northern house mosquito) hypothetical protein</fullName>
    </submittedName>
</protein>
<organism evidence="2">
    <name type="scientific">Culex pipiens</name>
    <name type="common">House mosquito</name>
    <dbReference type="NCBI Taxonomy" id="7175"/>
    <lineage>
        <taxon>Eukaryota</taxon>
        <taxon>Metazoa</taxon>
        <taxon>Ecdysozoa</taxon>
        <taxon>Arthropoda</taxon>
        <taxon>Hexapoda</taxon>
        <taxon>Insecta</taxon>
        <taxon>Pterygota</taxon>
        <taxon>Neoptera</taxon>
        <taxon>Endopterygota</taxon>
        <taxon>Diptera</taxon>
        <taxon>Nematocera</taxon>
        <taxon>Culicoidea</taxon>
        <taxon>Culicidae</taxon>
        <taxon>Culicinae</taxon>
        <taxon>Culicini</taxon>
        <taxon>Culex</taxon>
        <taxon>Culex</taxon>
    </lineage>
</organism>
<keyword evidence="1" id="KW-1133">Transmembrane helix</keyword>
<sequence length="368" mass="42480">MFYQHKVIQRLLRYLSINSFPSNHTPLHSFLVLHHTLFTLLDEIIIVVGKCNLLVGLTRSGRCDFNSHNRTWLFCLGRRFRRLALLDALLKLVIDELLDLGHLFAQPSVRGPQSPDRFVGLFQLCHQLRDHYDRLVRGQGGHINVTGVPDGPFAGLFPQPLPLDLGRWVLVVQLLARLGDFDLPIGNNVKFLVVRGVANTVNKDRRNRTGQQFPLVVRNDKAVTVEVLRAKPHRFVIYRLRIEVAHIWDGIEPLEPAFRIPWEAVLGHQSVRAQIPLVEIDSTRRNEALHVCVYLAQNKNNRVCFLFIACFRISNCHYDVSQKWQFEKSADDKLFVSFTLSPSAVIFLFHSFMYSVWQSCCKMYFQTN</sequence>
<dbReference type="AlphaFoldDB" id="A0A8D8GMU9"/>
<proteinExistence type="predicted"/>